<dbReference type="PANTHER" id="PTHR30482">
    <property type="entry name" value="HIGH-AFFINITY BRANCHED-CHAIN AMINO ACID TRANSPORT SYSTEM PERMEASE"/>
    <property type="match status" value="1"/>
</dbReference>
<comment type="subcellular location">
    <subcellularLocation>
        <location evidence="1">Cell membrane</location>
        <topology evidence="1">Multi-pass membrane protein</topology>
    </subcellularLocation>
</comment>
<evidence type="ECO:0000313" key="8">
    <source>
        <dbReference type="Proteomes" id="UP000321548"/>
    </source>
</evidence>
<keyword evidence="5 6" id="KW-0472">Membrane</keyword>
<feature type="transmembrane region" description="Helical" evidence="6">
    <location>
        <begin position="20"/>
        <end position="36"/>
    </location>
</feature>
<dbReference type="InterPro" id="IPR001851">
    <property type="entry name" value="ABC_transp_permease"/>
</dbReference>
<dbReference type="Pfam" id="PF02653">
    <property type="entry name" value="BPD_transp_2"/>
    <property type="match status" value="1"/>
</dbReference>
<evidence type="ECO:0000256" key="3">
    <source>
        <dbReference type="ARBA" id="ARBA00022692"/>
    </source>
</evidence>
<evidence type="ECO:0000256" key="1">
    <source>
        <dbReference type="ARBA" id="ARBA00004651"/>
    </source>
</evidence>
<dbReference type="OrthoDB" id="9814461at2"/>
<evidence type="ECO:0000256" key="4">
    <source>
        <dbReference type="ARBA" id="ARBA00022989"/>
    </source>
</evidence>
<dbReference type="RefSeq" id="WP_147702946.1">
    <property type="nucleotide sequence ID" value="NZ_VDUY01000001.1"/>
</dbReference>
<evidence type="ECO:0000256" key="5">
    <source>
        <dbReference type="ARBA" id="ARBA00023136"/>
    </source>
</evidence>
<feature type="transmembrane region" description="Helical" evidence="6">
    <location>
        <begin position="224"/>
        <end position="244"/>
    </location>
</feature>
<dbReference type="GO" id="GO:0005886">
    <property type="term" value="C:plasma membrane"/>
    <property type="evidence" value="ECO:0007669"/>
    <property type="project" value="UniProtKB-SubCell"/>
</dbReference>
<protein>
    <submittedName>
        <fullName evidence="7">Branched-chain amino acid ABC transporter permease</fullName>
    </submittedName>
</protein>
<dbReference type="GO" id="GO:0015658">
    <property type="term" value="F:branched-chain amino acid transmembrane transporter activity"/>
    <property type="evidence" value="ECO:0007669"/>
    <property type="project" value="InterPro"/>
</dbReference>
<keyword evidence="2" id="KW-1003">Cell membrane</keyword>
<name>A0A5C8P5K0_9BURK</name>
<keyword evidence="8" id="KW-1185">Reference proteome</keyword>
<feature type="transmembrane region" description="Helical" evidence="6">
    <location>
        <begin position="264"/>
        <end position="286"/>
    </location>
</feature>
<sequence>MSARRDLVAVFADAPTRSRTALIVLLAALLALPLALDRYLLSVMILILYFAYVGQAWNIMMGFCGQLSLGHALYVGLGAYTAAALYQHFGIIPWVGMVAAVLVCVIAATIIGWLAFRFGISGTYFALLTIAFAEFTRIGFDHFGWVGGSGGFFLKVVQQDRFDLLNLRGHPLMFYYLALGLAVLGFVLSAWLLRGRPGFYFRAIRDNEEAARAAGVNTFRYKMYAIQVSAGMTALAGVFFAFFYNNLFPEQIFNIGRSIEIILAPIIGGVGTLFGPVLGAAVLTLLSEGINEALAATGHEIPGAKQILYGIALGLSIMFMPHGIWPGIARRFGFARSREETGEGRDARGR</sequence>
<keyword evidence="3 6" id="KW-0812">Transmembrane</keyword>
<feature type="transmembrane region" description="Helical" evidence="6">
    <location>
        <begin position="72"/>
        <end position="89"/>
    </location>
</feature>
<evidence type="ECO:0000256" key="6">
    <source>
        <dbReference type="SAM" id="Phobius"/>
    </source>
</evidence>
<organism evidence="7 8">
    <name type="scientific">Zeimonas arvi</name>
    <dbReference type="NCBI Taxonomy" id="2498847"/>
    <lineage>
        <taxon>Bacteria</taxon>
        <taxon>Pseudomonadati</taxon>
        <taxon>Pseudomonadota</taxon>
        <taxon>Betaproteobacteria</taxon>
        <taxon>Burkholderiales</taxon>
        <taxon>Burkholderiaceae</taxon>
        <taxon>Zeimonas</taxon>
    </lineage>
</organism>
<feature type="transmembrane region" description="Helical" evidence="6">
    <location>
        <begin position="307"/>
        <end position="328"/>
    </location>
</feature>
<feature type="transmembrane region" description="Helical" evidence="6">
    <location>
        <begin position="42"/>
        <end position="60"/>
    </location>
</feature>
<dbReference type="InterPro" id="IPR043428">
    <property type="entry name" value="LivM-like"/>
</dbReference>
<accession>A0A5C8P5K0</accession>
<dbReference type="EMBL" id="VDUY01000001">
    <property type="protein sequence ID" value="TXL68810.1"/>
    <property type="molecule type" value="Genomic_DNA"/>
</dbReference>
<gene>
    <name evidence="7" type="ORF">FHP08_03775</name>
</gene>
<reference evidence="7 8" key="1">
    <citation type="submission" date="2019-06" db="EMBL/GenBank/DDBJ databases">
        <title>Quisquiliibacterium sp. nov., isolated from a maize field.</title>
        <authorList>
            <person name="Lin S.-Y."/>
            <person name="Tsai C.-F."/>
            <person name="Young C.-C."/>
        </authorList>
    </citation>
    <scope>NUCLEOTIDE SEQUENCE [LARGE SCALE GENOMIC DNA]</scope>
    <source>
        <strain evidence="7 8">CC-CFT501</strain>
    </source>
</reference>
<evidence type="ECO:0000313" key="7">
    <source>
        <dbReference type="EMBL" id="TXL68810.1"/>
    </source>
</evidence>
<evidence type="ECO:0000256" key="2">
    <source>
        <dbReference type="ARBA" id="ARBA00022475"/>
    </source>
</evidence>
<proteinExistence type="predicted"/>
<dbReference type="Proteomes" id="UP000321548">
    <property type="component" value="Unassembled WGS sequence"/>
</dbReference>
<dbReference type="AlphaFoldDB" id="A0A5C8P5K0"/>
<dbReference type="PANTHER" id="PTHR30482:SF10">
    <property type="entry name" value="HIGH-AFFINITY BRANCHED-CHAIN AMINO ACID TRANSPORT PROTEIN BRAE"/>
    <property type="match status" value="1"/>
</dbReference>
<keyword evidence="4 6" id="KW-1133">Transmembrane helix</keyword>
<dbReference type="CDD" id="cd06581">
    <property type="entry name" value="TM_PBP1_LivM_like"/>
    <property type="match status" value="1"/>
</dbReference>
<comment type="caution">
    <text evidence="7">The sequence shown here is derived from an EMBL/GenBank/DDBJ whole genome shotgun (WGS) entry which is preliminary data.</text>
</comment>
<feature type="transmembrane region" description="Helical" evidence="6">
    <location>
        <begin position="95"/>
        <end position="116"/>
    </location>
</feature>
<feature type="transmembrane region" description="Helical" evidence="6">
    <location>
        <begin position="173"/>
        <end position="193"/>
    </location>
</feature>